<dbReference type="InterPro" id="IPR017978">
    <property type="entry name" value="GPCR_3_C"/>
</dbReference>
<accession>A0A6P9B1H0</accession>
<evidence type="ECO:0000256" key="10">
    <source>
        <dbReference type="ARBA" id="ARBA00023180"/>
    </source>
</evidence>
<organism evidence="14 15">
    <name type="scientific">Pantherophis guttatus</name>
    <name type="common">Corn snake</name>
    <name type="synonym">Elaphe guttata</name>
    <dbReference type="NCBI Taxonomy" id="94885"/>
    <lineage>
        <taxon>Eukaryota</taxon>
        <taxon>Metazoa</taxon>
        <taxon>Chordata</taxon>
        <taxon>Craniata</taxon>
        <taxon>Vertebrata</taxon>
        <taxon>Euteleostomi</taxon>
        <taxon>Lepidosauria</taxon>
        <taxon>Squamata</taxon>
        <taxon>Bifurcata</taxon>
        <taxon>Unidentata</taxon>
        <taxon>Episquamata</taxon>
        <taxon>Toxicofera</taxon>
        <taxon>Serpentes</taxon>
        <taxon>Colubroidea</taxon>
        <taxon>Colubridae</taxon>
        <taxon>Colubrinae</taxon>
        <taxon>Pantherophis</taxon>
    </lineage>
</organism>
<dbReference type="InterPro" id="IPR000068">
    <property type="entry name" value="GPCR_3_Ca_sens_rcpt-rel"/>
</dbReference>
<dbReference type="InterPro" id="IPR028082">
    <property type="entry name" value="Peripla_BP_I"/>
</dbReference>
<dbReference type="KEGG" id="pgut:117658073"/>
<feature type="transmembrane region" description="Helical" evidence="12">
    <location>
        <begin position="794"/>
        <end position="817"/>
    </location>
</feature>
<keyword evidence="5" id="KW-0732">Signal</keyword>
<protein>
    <submittedName>
        <fullName evidence="15">Vomeronasal type-2 receptor 26-like</fullName>
    </submittedName>
</protein>
<dbReference type="PROSITE" id="PS00981">
    <property type="entry name" value="G_PROTEIN_RECEP_F3_3"/>
    <property type="match status" value="1"/>
</dbReference>
<feature type="transmembrane region" description="Helical" evidence="12">
    <location>
        <begin position="746"/>
        <end position="767"/>
    </location>
</feature>
<dbReference type="FunFam" id="3.40.50.2300:FF:000024">
    <property type="entry name" value="Vomeronasal 2, receptor 73"/>
    <property type="match status" value="1"/>
</dbReference>
<dbReference type="Gene3D" id="3.40.50.2300">
    <property type="match status" value="2"/>
</dbReference>
<dbReference type="InterPro" id="IPR011500">
    <property type="entry name" value="GPCR_3_9-Cys_dom"/>
</dbReference>
<comment type="subcellular location">
    <subcellularLocation>
        <location evidence="1">Cell membrane</location>
        <topology evidence="1">Multi-pass membrane protein</topology>
    </subcellularLocation>
</comment>
<evidence type="ECO:0000256" key="4">
    <source>
        <dbReference type="ARBA" id="ARBA00022692"/>
    </source>
</evidence>
<dbReference type="InterPro" id="IPR000337">
    <property type="entry name" value="GPCR_3"/>
</dbReference>
<evidence type="ECO:0000256" key="12">
    <source>
        <dbReference type="SAM" id="Phobius"/>
    </source>
</evidence>
<dbReference type="PROSITE" id="PS50259">
    <property type="entry name" value="G_PROTEIN_RECEP_F3_4"/>
    <property type="match status" value="1"/>
</dbReference>
<dbReference type="SUPFAM" id="SSF53822">
    <property type="entry name" value="Periplasmic binding protein-like I"/>
    <property type="match status" value="1"/>
</dbReference>
<evidence type="ECO:0000256" key="5">
    <source>
        <dbReference type="ARBA" id="ARBA00022729"/>
    </source>
</evidence>
<dbReference type="OMA" id="TGTQREW"/>
<proteinExistence type="inferred from homology"/>
<feature type="domain" description="G-protein coupled receptors family 3 profile" evidence="13">
    <location>
        <begin position="635"/>
        <end position="899"/>
    </location>
</feature>
<dbReference type="Pfam" id="PF07562">
    <property type="entry name" value="NCD3G"/>
    <property type="match status" value="1"/>
</dbReference>
<dbReference type="FunFam" id="2.10.50.30:FF:000002">
    <property type="entry name" value="Vomeronasal 2 receptor, h1"/>
    <property type="match status" value="1"/>
</dbReference>
<evidence type="ECO:0000256" key="8">
    <source>
        <dbReference type="ARBA" id="ARBA00023136"/>
    </source>
</evidence>
<keyword evidence="4 12" id="KW-0812">Transmembrane</keyword>
<dbReference type="GO" id="GO:0005886">
    <property type="term" value="C:plasma membrane"/>
    <property type="evidence" value="ECO:0007669"/>
    <property type="project" value="UniProtKB-SubCell"/>
</dbReference>
<feature type="transmembrane region" description="Helical" evidence="12">
    <location>
        <begin position="706"/>
        <end position="731"/>
    </location>
</feature>
<feature type="transmembrane region" description="Helical" evidence="12">
    <location>
        <begin position="673"/>
        <end position="694"/>
    </location>
</feature>
<dbReference type="PANTHER" id="PTHR24061">
    <property type="entry name" value="CALCIUM-SENSING RECEPTOR-RELATED"/>
    <property type="match status" value="1"/>
</dbReference>
<dbReference type="InterPro" id="IPR038550">
    <property type="entry name" value="GPCR_3_9-Cys_sf"/>
</dbReference>
<keyword evidence="11" id="KW-0807">Transducer</keyword>
<reference evidence="15" key="1">
    <citation type="submission" date="2025-08" db="UniProtKB">
        <authorList>
            <consortium name="RefSeq"/>
        </authorList>
    </citation>
    <scope>IDENTIFICATION</scope>
    <source>
        <tissue evidence="15">Blood</tissue>
    </source>
</reference>
<dbReference type="PANTHER" id="PTHR24061:SF599">
    <property type="entry name" value="G-PROTEIN COUPLED RECEPTORS FAMILY 3 PROFILE DOMAIN-CONTAINING PROTEIN"/>
    <property type="match status" value="1"/>
</dbReference>
<keyword evidence="14" id="KW-1185">Reference proteome</keyword>
<evidence type="ECO:0000313" key="15">
    <source>
        <dbReference type="RefSeq" id="XP_034262090.1"/>
    </source>
</evidence>
<dbReference type="Pfam" id="PF01094">
    <property type="entry name" value="ANF_receptor"/>
    <property type="match status" value="1"/>
</dbReference>
<dbReference type="Proteomes" id="UP001652622">
    <property type="component" value="Unplaced"/>
</dbReference>
<evidence type="ECO:0000256" key="9">
    <source>
        <dbReference type="ARBA" id="ARBA00023170"/>
    </source>
</evidence>
<evidence type="ECO:0000256" key="3">
    <source>
        <dbReference type="ARBA" id="ARBA00022475"/>
    </source>
</evidence>
<evidence type="ECO:0000256" key="1">
    <source>
        <dbReference type="ARBA" id="ARBA00004651"/>
    </source>
</evidence>
<evidence type="ECO:0000256" key="2">
    <source>
        <dbReference type="ARBA" id="ARBA00007242"/>
    </source>
</evidence>
<evidence type="ECO:0000313" key="14">
    <source>
        <dbReference type="Proteomes" id="UP001652622"/>
    </source>
</evidence>
<evidence type="ECO:0000259" key="13">
    <source>
        <dbReference type="PROSITE" id="PS50259"/>
    </source>
</evidence>
<dbReference type="GO" id="GO:0004930">
    <property type="term" value="F:G protein-coupled receptor activity"/>
    <property type="evidence" value="ECO:0007669"/>
    <property type="project" value="UniProtKB-KW"/>
</dbReference>
<keyword evidence="7" id="KW-0297">G-protein coupled receptor</keyword>
<feature type="transmembrane region" description="Helical" evidence="12">
    <location>
        <begin position="829"/>
        <end position="849"/>
    </location>
</feature>
<dbReference type="InterPro" id="IPR004073">
    <property type="entry name" value="GPCR_3_vmron_rcpt_2"/>
</dbReference>
<keyword evidence="3" id="KW-1003">Cell membrane</keyword>
<feature type="transmembrane region" description="Helical" evidence="12">
    <location>
        <begin position="861"/>
        <end position="885"/>
    </location>
</feature>
<dbReference type="InterPro" id="IPR001828">
    <property type="entry name" value="ANF_lig-bd_rcpt"/>
</dbReference>
<evidence type="ECO:0000256" key="6">
    <source>
        <dbReference type="ARBA" id="ARBA00022989"/>
    </source>
</evidence>
<comment type="similarity">
    <text evidence="2">Belongs to the G-protein coupled receptor 3 family.</text>
</comment>
<keyword evidence="8 12" id="KW-0472">Membrane</keyword>
<sequence>MCSEKSSMLSQIHWCGFICWRPLLEDVLAADVLFILMFPVIKVNALKCPEADPIPIPHEWYQPGDLLVGGIASQHLYAFSEHNFDKHPSQELYGLSDLITKFYQHVLSLVFAVKEINEDPHILPNVTFGFHIYDSYNNPKMTYRTTLDMVFRLHTFAPNYRCGTRKNLMAVIGGLGSDTSSHIADMVDFYKIPQLTYGSFPMGEIDTGVSSSLYFMAPNEVPQYIGIIRLLQRFGWKWIGLFAADTESGEHFLQKLELLFFQQGICFSFVQRFPKLLRLDDLGEFGDIMFHFYTHFSDVETNAYIIYGESLTLAWLTALKSVWEAANHGNASFSKVWIATSQIDFTLTGTQREWNLQFYDGAIAFQIHSSRNLEFEEFLRSIKPYSGQRDGFRNHFWEQAFDCFFPDSGSSSLGSQECTGEEGLGNLPESLFQLQISGHSYSIYNGVYAVAYSLHSMLSKRSRLRKILADKVAESPELQPFKLHPFLQGISFNNSAGEGVSFNEKREVAAGFDLINIIVFPNKSIQSVKVGRLDPDASYGNELIINEHQIEWHRGFNQVLPVSLCNEYCHPGYWKRKSEEKTFCCYDCVSCPKGKISTKIDTEDCIKCPGDQYPSMEQDRCLNKTTSFLSFEEPLGISLASAAVFFSFMTISVLGIFLKRRDTPIVKANNRDLTYTLLIALLLCFLSSLLFLGQPGKVTCLLRQPAFSIIFSVAVSCVLAKTITVVVAFMATKPGSSMRKWVGKRLALSIVLSCSFLQAGLCIMWLATSPPYPELNMDFLVETMILQCNEGSIYMFYCVLGYLGFLAIASFIVAFLARNLPDSFNEAKFITFSMLAFCSVWISFVPTYLSTRGKAMVAVEIFSILSSSAGLLGCIFFPKCFIIVLRPELNTRDQLIKRNN</sequence>
<dbReference type="InParanoid" id="A0A6P9B1H0"/>
<evidence type="ECO:0000256" key="7">
    <source>
        <dbReference type="ARBA" id="ARBA00023040"/>
    </source>
</evidence>
<feature type="transmembrane region" description="Helical" evidence="12">
    <location>
        <begin position="635"/>
        <end position="658"/>
    </location>
</feature>
<dbReference type="GeneID" id="117658073"/>
<dbReference type="CDD" id="cd15283">
    <property type="entry name" value="7tmC_V2R_pheromone"/>
    <property type="match status" value="1"/>
</dbReference>
<keyword evidence="9" id="KW-0675">Receptor</keyword>
<keyword evidence="10" id="KW-0325">Glycoprotein</keyword>
<dbReference type="PRINTS" id="PR01535">
    <property type="entry name" value="VOMERONASL2R"/>
</dbReference>
<dbReference type="Gene3D" id="2.10.50.30">
    <property type="entry name" value="GPCR, family 3, nine cysteines domain"/>
    <property type="match status" value="1"/>
</dbReference>
<keyword evidence="6 12" id="KW-1133">Transmembrane helix</keyword>
<dbReference type="PRINTS" id="PR00248">
    <property type="entry name" value="GPCRMGR"/>
</dbReference>
<dbReference type="RefSeq" id="XP_034262090.1">
    <property type="nucleotide sequence ID" value="XM_034406199.2"/>
</dbReference>
<dbReference type="AlphaFoldDB" id="A0A6P9B1H0"/>
<dbReference type="InterPro" id="IPR017979">
    <property type="entry name" value="GPCR_3_CS"/>
</dbReference>
<dbReference type="Pfam" id="PF00003">
    <property type="entry name" value="7tm_3"/>
    <property type="match status" value="1"/>
</dbReference>
<evidence type="ECO:0000256" key="11">
    <source>
        <dbReference type="ARBA" id="ARBA00023224"/>
    </source>
</evidence>
<name>A0A6P9B1H0_PANGU</name>
<gene>
    <name evidence="15" type="primary">LOC117658073</name>
</gene>